<accession>E4XKK7</accession>
<dbReference type="InterPro" id="IPR029044">
    <property type="entry name" value="Nucleotide-diphossugar_trans"/>
</dbReference>
<dbReference type="Gene3D" id="3.90.550.10">
    <property type="entry name" value="Spore Coat Polysaccharide Biosynthesis Protein SpsA, Chain A"/>
    <property type="match status" value="1"/>
</dbReference>
<dbReference type="InterPro" id="IPR027791">
    <property type="entry name" value="Galactosyl_T_C"/>
</dbReference>
<dbReference type="GO" id="GO:0008378">
    <property type="term" value="F:galactosyltransferase activity"/>
    <property type="evidence" value="ECO:0007669"/>
    <property type="project" value="TreeGrafter"/>
</dbReference>
<feature type="domain" description="Galactosyltransferase C-terminal" evidence="2">
    <location>
        <begin position="25"/>
        <end position="102"/>
    </location>
</feature>
<dbReference type="OrthoDB" id="10038994at2759"/>
<keyword evidence="1" id="KW-0808">Transferase</keyword>
<protein>
    <recommendedName>
        <fullName evidence="2">Galactosyltransferase C-terminal domain-containing protein</fullName>
    </recommendedName>
</protein>
<name>E4XKK7_OIKDI</name>
<dbReference type="Proteomes" id="UP000001307">
    <property type="component" value="Unassembled WGS sequence"/>
</dbReference>
<keyword evidence="4" id="KW-1185">Reference proteome</keyword>
<dbReference type="InParanoid" id="E4XKK7"/>
<evidence type="ECO:0000256" key="1">
    <source>
        <dbReference type="ARBA" id="ARBA00022679"/>
    </source>
</evidence>
<dbReference type="PANTHER" id="PTHR19300:SF61">
    <property type="entry name" value="BETA-1,4-N-ACETYLGALACTOSAMINYLTRANSFERASE"/>
    <property type="match status" value="1"/>
</dbReference>
<dbReference type="InterPro" id="IPR003859">
    <property type="entry name" value="Galactosyl_T"/>
</dbReference>
<gene>
    <name evidence="3" type="ORF">GSOID_T00014219001</name>
</gene>
<sequence length="128" mass="14929">MGSDRELMSVLENDKCLYRCPEMPRHISVAINKFKYKLLYAAIFGGITSMNTSQFTQLNGYSNLFWGWRGEDDNMFNRIRFANMKILRPPPTTARFKMVKHDHESSNKPNPKRFSLLKNSLKTSFINS</sequence>
<evidence type="ECO:0000313" key="3">
    <source>
        <dbReference type="EMBL" id="CBY10710.1"/>
    </source>
</evidence>
<dbReference type="Pfam" id="PF02709">
    <property type="entry name" value="Glyco_transf_7C"/>
    <property type="match status" value="1"/>
</dbReference>
<evidence type="ECO:0000259" key="2">
    <source>
        <dbReference type="Pfam" id="PF02709"/>
    </source>
</evidence>
<evidence type="ECO:0000313" key="4">
    <source>
        <dbReference type="Proteomes" id="UP000001307"/>
    </source>
</evidence>
<dbReference type="GO" id="GO:0005975">
    <property type="term" value="P:carbohydrate metabolic process"/>
    <property type="evidence" value="ECO:0007669"/>
    <property type="project" value="InterPro"/>
</dbReference>
<dbReference type="GO" id="GO:0005794">
    <property type="term" value="C:Golgi apparatus"/>
    <property type="evidence" value="ECO:0007669"/>
    <property type="project" value="TreeGrafter"/>
</dbReference>
<reference evidence="3 4" key="1">
    <citation type="journal article" date="2010" name="Science">
        <title>Plasticity of animal genome architecture unmasked by rapid evolution of a pelagic tunicate.</title>
        <authorList>
            <person name="Denoeud F."/>
            <person name="Henriet S."/>
            <person name="Mungpakdee S."/>
            <person name="Aury J.M."/>
            <person name="Da Silva C."/>
            <person name="Brinkmann H."/>
            <person name="Mikhaleva J."/>
            <person name="Olsen L.C."/>
            <person name="Jubin C."/>
            <person name="Canestro C."/>
            <person name="Bouquet J.M."/>
            <person name="Danks G."/>
            <person name="Poulain J."/>
            <person name="Campsteijn C."/>
            <person name="Adamski M."/>
            <person name="Cross I."/>
            <person name="Yadetie F."/>
            <person name="Muffato M."/>
            <person name="Louis A."/>
            <person name="Butcher S."/>
            <person name="Tsagkogeorga G."/>
            <person name="Konrad A."/>
            <person name="Singh S."/>
            <person name="Jensen M.F."/>
            <person name="Cong E.H."/>
            <person name="Eikeseth-Otteraa H."/>
            <person name="Noel B."/>
            <person name="Anthouard V."/>
            <person name="Porcel B.M."/>
            <person name="Kachouri-Lafond R."/>
            <person name="Nishino A."/>
            <person name="Ugolini M."/>
            <person name="Chourrout P."/>
            <person name="Nishida H."/>
            <person name="Aasland R."/>
            <person name="Huzurbazar S."/>
            <person name="Westhof E."/>
            <person name="Delsuc F."/>
            <person name="Lehrach H."/>
            <person name="Reinhardt R."/>
            <person name="Weissenbach J."/>
            <person name="Roy S.W."/>
            <person name="Artiguenave F."/>
            <person name="Postlethwait J.H."/>
            <person name="Manak J.R."/>
            <person name="Thompson E.M."/>
            <person name="Jaillon O."/>
            <person name="Du Pasquier L."/>
            <person name="Boudinot P."/>
            <person name="Liberles D.A."/>
            <person name="Volff J.N."/>
            <person name="Philippe H."/>
            <person name="Lenhard B."/>
            <person name="Roest Crollius H."/>
            <person name="Wincker P."/>
            <person name="Chourrout D."/>
        </authorList>
    </citation>
    <scope>NUCLEOTIDE SEQUENCE [LARGE SCALE GENOMIC DNA]</scope>
</reference>
<proteinExistence type="predicted"/>
<dbReference type="PANTHER" id="PTHR19300">
    <property type="entry name" value="BETA-1,4-GALACTOSYLTRANSFERASE"/>
    <property type="match status" value="1"/>
</dbReference>
<dbReference type="SUPFAM" id="SSF53448">
    <property type="entry name" value="Nucleotide-diphospho-sugar transferases"/>
    <property type="match status" value="1"/>
</dbReference>
<organism evidence="3 4">
    <name type="scientific">Oikopleura dioica</name>
    <name type="common">Tunicate</name>
    <dbReference type="NCBI Taxonomy" id="34765"/>
    <lineage>
        <taxon>Eukaryota</taxon>
        <taxon>Metazoa</taxon>
        <taxon>Chordata</taxon>
        <taxon>Tunicata</taxon>
        <taxon>Appendicularia</taxon>
        <taxon>Copelata</taxon>
        <taxon>Oikopleuridae</taxon>
        <taxon>Oikopleura</taxon>
    </lineage>
</organism>
<dbReference type="PRINTS" id="PR02050">
    <property type="entry name" value="B14GALTRFASE"/>
</dbReference>
<dbReference type="AlphaFoldDB" id="E4XKK7"/>
<dbReference type="EMBL" id="FN653065">
    <property type="protein sequence ID" value="CBY10710.1"/>
    <property type="molecule type" value="Genomic_DNA"/>
</dbReference>